<reference evidence="3 4" key="1">
    <citation type="submission" date="2024-02" db="EMBL/GenBank/DDBJ databases">
        <authorList>
            <person name="Chen Y."/>
            <person name="Shah S."/>
            <person name="Dougan E. K."/>
            <person name="Thang M."/>
            <person name="Chan C."/>
        </authorList>
    </citation>
    <scope>NUCLEOTIDE SEQUENCE [LARGE SCALE GENOMIC DNA]</scope>
</reference>
<sequence length="237" mass="25815">MCTFAGLNPLQPRNQWEPDGPESDGEGESGAASDGLIYDQNDYEVEETEDAWFDQFISTGLSGSTDQSDVVVEESEPVLPDHSSQTTPVLKDVEMAKQPPRPVARPLAPSLNKQAEESVLIEDSPVKMELQEVEDIPVREPTKEEQAQALREQIKHLEQQMKEAETLQAKINADIQSIPPVTGGALMVMESLPMGGDTDPTIPMDLTGGMTAAVAEIIERGERVATPADPPPKEKEQ</sequence>
<evidence type="ECO:0000313" key="4">
    <source>
        <dbReference type="Proteomes" id="UP001642484"/>
    </source>
</evidence>
<protein>
    <submittedName>
        <fullName evidence="3">Uncharacterized protein</fullName>
    </submittedName>
</protein>
<evidence type="ECO:0000256" key="1">
    <source>
        <dbReference type="SAM" id="Coils"/>
    </source>
</evidence>
<comment type="caution">
    <text evidence="3">The sequence shown here is derived from an EMBL/GenBank/DDBJ whole genome shotgun (WGS) entry which is preliminary data.</text>
</comment>
<dbReference type="EMBL" id="CAXAMN010007231">
    <property type="protein sequence ID" value="CAK9020902.1"/>
    <property type="molecule type" value="Genomic_DNA"/>
</dbReference>
<keyword evidence="1" id="KW-0175">Coiled coil</keyword>
<accession>A0ABP0K411</accession>
<organism evidence="3 4">
    <name type="scientific">Durusdinium trenchii</name>
    <dbReference type="NCBI Taxonomy" id="1381693"/>
    <lineage>
        <taxon>Eukaryota</taxon>
        <taxon>Sar</taxon>
        <taxon>Alveolata</taxon>
        <taxon>Dinophyceae</taxon>
        <taxon>Suessiales</taxon>
        <taxon>Symbiodiniaceae</taxon>
        <taxon>Durusdinium</taxon>
    </lineage>
</organism>
<proteinExistence type="predicted"/>
<name>A0ABP0K411_9DINO</name>
<feature type="coiled-coil region" evidence="1">
    <location>
        <begin position="140"/>
        <end position="174"/>
    </location>
</feature>
<evidence type="ECO:0000256" key="2">
    <source>
        <dbReference type="SAM" id="MobiDB-lite"/>
    </source>
</evidence>
<dbReference type="Proteomes" id="UP001642484">
    <property type="component" value="Unassembled WGS sequence"/>
</dbReference>
<gene>
    <name evidence="3" type="ORF">CCMP2556_LOCUS14239</name>
</gene>
<feature type="region of interest" description="Disordered" evidence="2">
    <location>
        <begin position="1"/>
        <end position="45"/>
    </location>
</feature>
<evidence type="ECO:0000313" key="3">
    <source>
        <dbReference type="EMBL" id="CAK9020902.1"/>
    </source>
</evidence>
<feature type="compositionally biased region" description="Polar residues" evidence="2">
    <location>
        <begin position="57"/>
        <end position="68"/>
    </location>
</feature>
<keyword evidence="4" id="KW-1185">Reference proteome</keyword>
<feature type="region of interest" description="Disordered" evidence="2">
    <location>
        <begin position="57"/>
        <end position="118"/>
    </location>
</feature>
<feature type="non-terminal residue" evidence="3">
    <location>
        <position position="237"/>
    </location>
</feature>